<evidence type="ECO:0000313" key="2">
    <source>
        <dbReference type="EMBL" id="MBA6157354.1"/>
    </source>
</evidence>
<evidence type="ECO:0000259" key="1">
    <source>
        <dbReference type="Pfam" id="PF00027"/>
    </source>
</evidence>
<dbReference type="InterPro" id="IPR000595">
    <property type="entry name" value="cNMP-bd_dom"/>
</dbReference>
<keyword evidence="3" id="KW-1185">Reference proteome</keyword>
<name>A0A839ATD7_9FLAO</name>
<dbReference type="Gene3D" id="2.60.120.10">
    <property type="entry name" value="Jelly Rolls"/>
    <property type="match status" value="1"/>
</dbReference>
<protein>
    <submittedName>
        <fullName evidence="2">Crp/Fnr family transcriptional regulator</fullName>
    </submittedName>
</protein>
<gene>
    <name evidence="2" type="ORF">H3Z83_12625</name>
</gene>
<dbReference type="AlphaFoldDB" id="A0A839ATD7"/>
<reference evidence="2 3" key="1">
    <citation type="submission" date="2020-07" db="EMBL/GenBank/DDBJ databases">
        <title>Bacterium isolated from marine sediment.</title>
        <authorList>
            <person name="Shang D."/>
            <person name="Du Z.-J."/>
        </authorList>
    </citation>
    <scope>NUCLEOTIDE SEQUENCE [LARGE SCALE GENOMIC DNA]</scope>
    <source>
        <strain evidence="2 3">S7007</strain>
    </source>
</reference>
<feature type="domain" description="Cyclic nucleotide-binding" evidence="1">
    <location>
        <begin position="29"/>
        <end position="114"/>
    </location>
</feature>
<accession>A0A839ATD7</accession>
<dbReference type="Pfam" id="PF00027">
    <property type="entry name" value="cNMP_binding"/>
    <property type="match status" value="1"/>
</dbReference>
<dbReference type="InterPro" id="IPR014710">
    <property type="entry name" value="RmlC-like_jellyroll"/>
</dbReference>
<dbReference type="SUPFAM" id="SSF51206">
    <property type="entry name" value="cAMP-binding domain-like"/>
    <property type="match status" value="1"/>
</dbReference>
<dbReference type="Proteomes" id="UP000563906">
    <property type="component" value="Unassembled WGS sequence"/>
</dbReference>
<proteinExistence type="predicted"/>
<organism evidence="2 3">
    <name type="scientific">Tenacibaculum pelagium</name>
    <dbReference type="NCBI Taxonomy" id="2759527"/>
    <lineage>
        <taxon>Bacteria</taxon>
        <taxon>Pseudomonadati</taxon>
        <taxon>Bacteroidota</taxon>
        <taxon>Flavobacteriia</taxon>
        <taxon>Flavobacteriales</taxon>
        <taxon>Flavobacteriaceae</taxon>
        <taxon>Tenacibaculum</taxon>
    </lineage>
</organism>
<dbReference type="CDD" id="cd00038">
    <property type="entry name" value="CAP_ED"/>
    <property type="match status" value="1"/>
</dbReference>
<sequence length="187" mass="22060">MTKLFENISKYTSLTKALSLELTNRTKIKTFKKGTIIHDANEICQHSYFIEKGILRLYFVKDEKEISEFFCSSGEWINSPRSFMQQKIDHYYIDIIEDCEVVILAVEDLVYLFENFPAMEKYARMDMGNSFGLLMERITSMRFTSAKEKYDHFCKTYTTTYHRIPLKMIASYLGITPETLSRIRKQA</sequence>
<comment type="caution">
    <text evidence="2">The sequence shown here is derived from an EMBL/GenBank/DDBJ whole genome shotgun (WGS) entry which is preliminary data.</text>
</comment>
<dbReference type="EMBL" id="JACGLS010000008">
    <property type="protein sequence ID" value="MBA6157354.1"/>
    <property type="molecule type" value="Genomic_DNA"/>
</dbReference>
<evidence type="ECO:0000313" key="3">
    <source>
        <dbReference type="Proteomes" id="UP000563906"/>
    </source>
</evidence>
<dbReference type="RefSeq" id="WP_182125854.1">
    <property type="nucleotide sequence ID" value="NZ_JACGLS010000008.1"/>
</dbReference>
<dbReference type="InterPro" id="IPR018490">
    <property type="entry name" value="cNMP-bd_dom_sf"/>
</dbReference>